<dbReference type="SUPFAM" id="SSF50475">
    <property type="entry name" value="FMN-binding split barrel"/>
    <property type="match status" value="1"/>
</dbReference>
<evidence type="ECO:0000313" key="3">
    <source>
        <dbReference type="EMBL" id="ACV10950.1"/>
    </source>
</evidence>
<feature type="domain" description="DUF447" evidence="2">
    <location>
        <begin position="130"/>
        <end position="183"/>
    </location>
</feature>
<dbReference type="KEGG" id="hut:Huta_0765"/>
<dbReference type="HOGENOM" id="CLU_110565_0_0_2"/>
<dbReference type="InterPro" id="IPR049288">
    <property type="entry name" value="DUF447_C"/>
</dbReference>
<dbReference type="InterPro" id="IPR007386">
    <property type="entry name" value="DUF447_N"/>
</dbReference>
<keyword evidence="4" id="KW-1185">Reference proteome</keyword>
<dbReference type="OrthoDB" id="146030at2157"/>
<feature type="domain" description="DUF447" evidence="1">
    <location>
        <begin position="13"/>
        <end position="122"/>
    </location>
</feature>
<evidence type="ECO:0000313" key="4">
    <source>
        <dbReference type="Proteomes" id="UP000002071"/>
    </source>
</evidence>
<dbReference type="eggNOG" id="arCOG04458">
    <property type="taxonomic scope" value="Archaea"/>
</dbReference>
<dbReference type="EMBL" id="CP001687">
    <property type="protein sequence ID" value="ACV10950.1"/>
    <property type="molecule type" value="Genomic_DNA"/>
</dbReference>
<name>C7NTW1_HALUD</name>
<gene>
    <name evidence="3" type="ordered locus">Huta_0765</name>
</gene>
<dbReference type="GeneID" id="8383035"/>
<protein>
    <recommendedName>
        <fullName evidence="5">DUF447 family protein</fullName>
    </recommendedName>
</protein>
<dbReference type="Gene3D" id="1.20.58.290">
    <property type="entry name" value="Hypothetical membrane protein ta0354_69_121"/>
    <property type="match status" value="1"/>
</dbReference>
<dbReference type="InterPro" id="IPR012349">
    <property type="entry name" value="Split_barrel_FMN-bd"/>
</dbReference>
<sequence>MSEDWPVELRGITESVVTTQGPDGSYNVAALGLSADDPVTATTWGQTRTRRNFERVGEAHVQFTRDPVDFVEAALTVREIEEPILSSADAWARVAVEEIDAGTEDGTEWVEWALEPVESAVERETVTTTNRGYAAVIEATVAASRLGVPAYDDDRLAARLAYFADVIERCGGEREQVAWQRLETAVDLPALDGRFESF</sequence>
<proteinExistence type="predicted"/>
<dbReference type="Proteomes" id="UP000002071">
    <property type="component" value="Chromosome"/>
</dbReference>
<evidence type="ECO:0000259" key="2">
    <source>
        <dbReference type="Pfam" id="PF20766"/>
    </source>
</evidence>
<reference evidence="3 4" key="1">
    <citation type="journal article" date="2009" name="Stand. Genomic Sci.">
        <title>Complete genome sequence of Halorhabdus utahensis type strain (AX-2).</title>
        <authorList>
            <person name="Anderson I."/>
            <person name="Tindall B.J."/>
            <person name="Pomrenke H."/>
            <person name="Goker M."/>
            <person name="Lapidus A."/>
            <person name="Nolan M."/>
            <person name="Copeland A."/>
            <person name="Glavina Del Rio T."/>
            <person name="Chen F."/>
            <person name="Tice H."/>
            <person name="Cheng J.F."/>
            <person name="Lucas S."/>
            <person name="Chertkov O."/>
            <person name="Bruce D."/>
            <person name="Brettin T."/>
            <person name="Detter J.C."/>
            <person name="Han C."/>
            <person name="Goodwin L."/>
            <person name="Land M."/>
            <person name="Hauser L."/>
            <person name="Chang Y.J."/>
            <person name="Jeffries C.D."/>
            <person name="Pitluck S."/>
            <person name="Pati A."/>
            <person name="Mavromatis K."/>
            <person name="Ivanova N."/>
            <person name="Ovchinnikova G."/>
            <person name="Chen A."/>
            <person name="Palaniappan K."/>
            <person name="Chain P."/>
            <person name="Rohde M."/>
            <person name="Bristow J."/>
            <person name="Eisen J.A."/>
            <person name="Markowitz V."/>
            <person name="Hugenholtz P."/>
            <person name="Kyrpides N.C."/>
            <person name="Klenk H.P."/>
        </authorList>
    </citation>
    <scope>NUCLEOTIDE SEQUENCE [LARGE SCALE GENOMIC DNA]</scope>
    <source>
        <strain evidence="4">DSM 12940 / JCM 11049 / AX-2</strain>
    </source>
</reference>
<dbReference type="Gene3D" id="2.30.110.10">
    <property type="entry name" value="Electron Transport, Fmn-binding Protein, Chain A"/>
    <property type="match status" value="1"/>
</dbReference>
<accession>C7NTW1</accession>
<evidence type="ECO:0008006" key="5">
    <source>
        <dbReference type="Google" id="ProtNLM"/>
    </source>
</evidence>
<dbReference type="AlphaFoldDB" id="C7NTW1"/>
<dbReference type="Pfam" id="PF04289">
    <property type="entry name" value="DUF447_N"/>
    <property type="match status" value="1"/>
</dbReference>
<dbReference type="STRING" id="519442.Huta_0765"/>
<organism evidence="3 4">
    <name type="scientific">Halorhabdus utahensis (strain DSM 12940 / JCM 11049 / AX-2)</name>
    <dbReference type="NCBI Taxonomy" id="519442"/>
    <lineage>
        <taxon>Archaea</taxon>
        <taxon>Methanobacteriati</taxon>
        <taxon>Methanobacteriota</taxon>
        <taxon>Stenosarchaea group</taxon>
        <taxon>Halobacteria</taxon>
        <taxon>Halobacteriales</taxon>
        <taxon>Haloarculaceae</taxon>
        <taxon>Halorhabdus</taxon>
    </lineage>
</organism>
<dbReference type="Pfam" id="PF20766">
    <property type="entry name" value="DUF447_C"/>
    <property type="match status" value="1"/>
</dbReference>
<dbReference type="RefSeq" id="WP_015788530.1">
    <property type="nucleotide sequence ID" value="NC_013158.1"/>
</dbReference>
<evidence type="ECO:0000259" key="1">
    <source>
        <dbReference type="Pfam" id="PF04289"/>
    </source>
</evidence>